<proteinExistence type="predicted"/>
<feature type="domain" description="Alpha/beta hydrolase fold-3" evidence="2">
    <location>
        <begin position="180"/>
        <end position="244"/>
    </location>
</feature>
<dbReference type="PANTHER" id="PTHR48081">
    <property type="entry name" value="AB HYDROLASE SUPERFAMILY PROTEIN C4A8.06C"/>
    <property type="match status" value="1"/>
</dbReference>
<dbReference type="InterPro" id="IPR013094">
    <property type="entry name" value="AB_hydrolase_3"/>
</dbReference>
<dbReference type="EMBL" id="JAVDRD010000017">
    <property type="protein sequence ID" value="MDR6513260.1"/>
    <property type="molecule type" value="Genomic_DNA"/>
</dbReference>
<dbReference type="RefSeq" id="WP_309806557.1">
    <property type="nucleotide sequence ID" value="NZ_JAVDRD010000017.1"/>
</dbReference>
<dbReference type="InterPro" id="IPR050300">
    <property type="entry name" value="GDXG_lipolytic_enzyme"/>
</dbReference>
<name>A0ABU1MSE1_9SPHN</name>
<reference evidence="3 4" key="1">
    <citation type="submission" date="2023-07" db="EMBL/GenBank/DDBJ databases">
        <title>Sorghum-associated microbial communities from plants grown in Nebraska, USA.</title>
        <authorList>
            <person name="Schachtman D."/>
        </authorList>
    </citation>
    <scope>NUCLEOTIDE SEQUENCE [LARGE SCALE GENOMIC DNA]</scope>
    <source>
        <strain evidence="3 4">DS1027</strain>
    </source>
</reference>
<evidence type="ECO:0000259" key="2">
    <source>
        <dbReference type="Pfam" id="PF07859"/>
    </source>
</evidence>
<evidence type="ECO:0000256" key="1">
    <source>
        <dbReference type="ARBA" id="ARBA00022801"/>
    </source>
</evidence>
<dbReference type="Proteomes" id="UP001184150">
    <property type="component" value="Unassembled WGS sequence"/>
</dbReference>
<dbReference type="Gene3D" id="3.40.50.1820">
    <property type="entry name" value="alpha/beta hydrolase"/>
    <property type="match status" value="1"/>
</dbReference>
<gene>
    <name evidence="3" type="ORF">J2792_004153</name>
</gene>
<sequence length="332" mass="35131">MAGFRFSVSRYGIVPLPAARRTAMKWRARGVAATSALLAVAALLPAGPAVAQSGISTEAVAAPAQPDTVLLPTAERVDREVWHKSDGGRLAVRNVTRATLTLFRPAEPRTRAAVIIAPGGAFLGLEMDKEGWLIARWFASHGVTALVLKYRTLPTPPDQKVFVAELDKMIAGQPSVLAPPADTPPAALADGLAALRYVRGHAAELGIDAKRVGFMGFSAGGFLTRSVIEHGGADKPDFAAPIYPNMGPMQVPADAPPMFVAIAADDFLLARQQGLPLLESYRAAGRSIEFHLFSKGGHGFAAAAAGSPEEGWLDLMLRWMRTQGLLAARGDK</sequence>
<dbReference type="InterPro" id="IPR029058">
    <property type="entry name" value="AB_hydrolase_fold"/>
</dbReference>
<accession>A0ABU1MSE1</accession>
<protein>
    <submittedName>
        <fullName evidence="3">Acetyl esterase/lipase</fullName>
    </submittedName>
</protein>
<evidence type="ECO:0000313" key="4">
    <source>
        <dbReference type="Proteomes" id="UP001184150"/>
    </source>
</evidence>
<dbReference type="PANTHER" id="PTHR48081:SF6">
    <property type="entry name" value="PEPTIDASE S9 PROLYL OLIGOPEPTIDASE CATALYTIC DOMAIN-CONTAINING PROTEIN"/>
    <property type="match status" value="1"/>
</dbReference>
<dbReference type="Pfam" id="PF07859">
    <property type="entry name" value="Abhydrolase_3"/>
    <property type="match status" value="1"/>
</dbReference>
<dbReference type="SUPFAM" id="SSF53474">
    <property type="entry name" value="alpha/beta-Hydrolases"/>
    <property type="match status" value="1"/>
</dbReference>
<keyword evidence="4" id="KW-1185">Reference proteome</keyword>
<keyword evidence="1" id="KW-0378">Hydrolase</keyword>
<evidence type="ECO:0000313" key="3">
    <source>
        <dbReference type="EMBL" id="MDR6513260.1"/>
    </source>
</evidence>
<comment type="caution">
    <text evidence="3">The sequence shown here is derived from an EMBL/GenBank/DDBJ whole genome shotgun (WGS) entry which is preliminary data.</text>
</comment>
<organism evidence="3 4">
    <name type="scientific">Novosphingobium capsulatum</name>
    <dbReference type="NCBI Taxonomy" id="13688"/>
    <lineage>
        <taxon>Bacteria</taxon>
        <taxon>Pseudomonadati</taxon>
        <taxon>Pseudomonadota</taxon>
        <taxon>Alphaproteobacteria</taxon>
        <taxon>Sphingomonadales</taxon>
        <taxon>Sphingomonadaceae</taxon>
        <taxon>Novosphingobium</taxon>
    </lineage>
</organism>